<dbReference type="InterPro" id="IPR000304">
    <property type="entry name" value="Pyrroline-COOH_reductase"/>
</dbReference>
<comment type="pathway">
    <text evidence="4 7">Amino-acid biosynthesis; L-proline biosynthesis; L-proline from L-glutamate 5-semialdehyde: step 1/1.</text>
</comment>
<comment type="similarity">
    <text evidence="1 4 7">Belongs to the pyrroline-5-carboxylate reductase family.</text>
</comment>
<dbReference type="AlphaFoldDB" id="A0A1H7GPX3"/>
<feature type="domain" description="Pyrroline-5-carboxylate reductase catalytic N-terminal" evidence="8">
    <location>
        <begin position="3"/>
        <end position="95"/>
    </location>
</feature>
<feature type="binding site" evidence="6">
    <location>
        <begin position="67"/>
        <end position="70"/>
    </location>
    <ligand>
        <name>NADP(+)</name>
        <dbReference type="ChEBI" id="CHEBI:58349"/>
    </ligand>
</feature>
<reference evidence="10 11" key="1">
    <citation type="submission" date="2016-10" db="EMBL/GenBank/DDBJ databases">
        <authorList>
            <person name="de Groot N.N."/>
        </authorList>
    </citation>
    <scope>NUCLEOTIDE SEQUENCE [LARGE SCALE GENOMIC DNA]</scope>
    <source>
        <strain evidence="10 11">Nv1</strain>
    </source>
</reference>
<dbReference type="UniPathway" id="UPA00098">
    <property type="reaction ID" value="UER00361"/>
</dbReference>
<dbReference type="InterPro" id="IPR053790">
    <property type="entry name" value="P5CR-like_CS"/>
</dbReference>
<feature type="domain" description="Pyrroline-5-carboxylate reductase dimerisation" evidence="9">
    <location>
        <begin position="159"/>
        <end position="263"/>
    </location>
</feature>
<evidence type="ECO:0000313" key="11">
    <source>
        <dbReference type="Proteomes" id="UP000198620"/>
    </source>
</evidence>
<name>A0A1H7GPX3_9PROT</name>
<keyword evidence="4 7" id="KW-0641">Proline biosynthesis</keyword>
<comment type="function">
    <text evidence="4">Catalyzes the reduction of 1-pyrroline-5-carboxylate (PCA) to L-proline.</text>
</comment>
<dbReference type="Pfam" id="PF14748">
    <property type="entry name" value="P5CR_dimer"/>
    <property type="match status" value="1"/>
</dbReference>
<dbReference type="Proteomes" id="UP000198620">
    <property type="component" value="Unassembled WGS sequence"/>
</dbReference>
<keyword evidence="11" id="KW-1185">Reference proteome</keyword>
<dbReference type="GO" id="GO:0005737">
    <property type="term" value="C:cytoplasm"/>
    <property type="evidence" value="ECO:0007669"/>
    <property type="project" value="UniProtKB-SubCell"/>
</dbReference>
<dbReference type="RefSeq" id="WP_090826263.1">
    <property type="nucleotide sequence ID" value="NZ_FOBH01000001.1"/>
</dbReference>
<keyword evidence="3 4" id="KW-0560">Oxidoreductase</keyword>
<keyword evidence="4 7" id="KW-0028">Amino-acid biosynthesis</keyword>
<dbReference type="STRING" id="1233.SAMN05216387_101288"/>
<evidence type="ECO:0000256" key="4">
    <source>
        <dbReference type="HAMAP-Rule" id="MF_01925"/>
    </source>
</evidence>
<dbReference type="InterPro" id="IPR028939">
    <property type="entry name" value="P5C_Rdtase_cat_N"/>
</dbReference>
<comment type="catalytic activity">
    <reaction evidence="4">
        <text>L-proline + NAD(+) = (S)-1-pyrroline-5-carboxylate + NADH + 2 H(+)</text>
        <dbReference type="Rhea" id="RHEA:14105"/>
        <dbReference type="ChEBI" id="CHEBI:15378"/>
        <dbReference type="ChEBI" id="CHEBI:17388"/>
        <dbReference type="ChEBI" id="CHEBI:57540"/>
        <dbReference type="ChEBI" id="CHEBI:57945"/>
        <dbReference type="ChEBI" id="CHEBI:60039"/>
        <dbReference type="EC" id="1.5.1.2"/>
    </reaction>
</comment>
<comment type="subcellular location">
    <subcellularLocation>
        <location evidence="4">Cytoplasm</location>
    </subcellularLocation>
</comment>
<evidence type="ECO:0000256" key="1">
    <source>
        <dbReference type="ARBA" id="ARBA00005525"/>
    </source>
</evidence>
<evidence type="ECO:0000256" key="3">
    <source>
        <dbReference type="ARBA" id="ARBA00023002"/>
    </source>
</evidence>
<evidence type="ECO:0000256" key="7">
    <source>
        <dbReference type="RuleBase" id="RU003903"/>
    </source>
</evidence>
<evidence type="ECO:0000259" key="9">
    <source>
        <dbReference type="Pfam" id="PF14748"/>
    </source>
</evidence>
<dbReference type="InterPro" id="IPR029036">
    <property type="entry name" value="P5CR_dimer"/>
</dbReference>
<keyword evidence="4" id="KW-0963">Cytoplasm</keyword>
<accession>A0A1H7GPX3</accession>
<organism evidence="10 11">
    <name type="scientific">Nitrosovibrio tenuis</name>
    <dbReference type="NCBI Taxonomy" id="1233"/>
    <lineage>
        <taxon>Bacteria</taxon>
        <taxon>Pseudomonadati</taxon>
        <taxon>Pseudomonadota</taxon>
        <taxon>Betaproteobacteria</taxon>
        <taxon>Nitrosomonadales</taxon>
        <taxon>Nitrosomonadaceae</taxon>
        <taxon>Nitrosovibrio</taxon>
    </lineage>
</organism>
<protein>
    <recommendedName>
        <fullName evidence="4 5">Pyrroline-5-carboxylate reductase</fullName>
        <shortName evidence="4">P5C reductase</shortName>
        <shortName evidence="4">P5CR</shortName>
        <ecNumber evidence="4 5">1.5.1.2</ecNumber>
    </recommendedName>
    <alternativeName>
        <fullName evidence="4">PCA reductase</fullName>
    </alternativeName>
</protein>
<dbReference type="GO" id="GO:0055129">
    <property type="term" value="P:L-proline biosynthetic process"/>
    <property type="evidence" value="ECO:0007669"/>
    <property type="project" value="UniProtKB-UniRule"/>
</dbReference>
<dbReference type="EC" id="1.5.1.2" evidence="4 5"/>
<dbReference type="PIRSF" id="PIRSF000193">
    <property type="entry name" value="Pyrrol-5-carb_rd"/>
    <property type="match status" value="1"/>
</dbReference>
<evidence type="ECO:0000256" key="6">
    <source>
        <dbReference type="PIRSR" id="PIRSR000193-1"/>
    </source>
</evidence>
<proteinExistence type="inferred from homology"/>
<dbReference type="HAMAP" id="MF_01925">
    <property type="entry name" value="P5C_reductase"/>
    <property type="match status" value="1"/>
</dbReference>
<evidence type="ECO:0000256" key="5">
    <source>
        <dbReference type="NCBIfam" id="TIGR00112"/>
    </source>
</evidence>
<dbReference type="EMBL" id="FOBH01000001">
    <property type="protein sequence ID" value="SEK37915.1"/>
    <property type="molecule type" value="Genomic_DNA"/>
</dbReference>
<dbReference type="Gene3D" id="3.40.50.720">
    <property type="entry name" value="NAD(P)-binding Rossmann-like Domain"/>
    <property type="match status" value="1"/>
</dbReference>
<dbReference type="InterPro" id="IPR008927">
    <property type="entry name" value="6-PGluconate_DH-like_C_sf"/>
</dbReference>
<dbReference type="PANTHER" id="PTHR11645">
    <property type="entry name" value="PYRROLINE-5-CARBOXYLATE REDUCTASE"/>
    <property type="match status" value="1"/>
</dbReference>
<feature type="binding site" evidence="6">
    <location>
        <begin position="6"/>
        <end position="11"/>
    </location>
    <ligand>
        <name>NADP(+)</name>
        <dbReference type="ChEBI" id="CHEBI:58349"/>
    </ligand>
</feature>
<dbReference type="PANTHER" id="PTHR11645:SF0">
    <property type="entry name" value="PYRROLINE-5-CARBOXYLATE REDUCTASE 3"/>
    <property type="match status" value="1"/>
</dbReference>
<comment type="catalytic activity">
    <reaction evidence="4 7">
        <text>L-proline + NADP(+) = (S)-1-pyrroline-5-carboxylate + NADPH + 2 H(+)</text>
        <dbReference type="Rhea" id="RHEA:14109"/>
        <dbReference type="ChEBI" id="CHEBI:15378"/>
        <dbReference type="ChEBI" id="CHEBI:17388"/>
        <dbReference type="ChEBI" id="CHEBI:57783"/>
        <dbReference type="ChEBI" id="CHEBI:58349"/>
        <dbReference type="ChEBI" id="CHEBI:60039"/>
        <dbReference type="EC" id="1.5.1.2"/>
    </reaction>
</comment>
<dbReference type="FunFam" id="1.10.3730.10:FF:000001">
    <property type="entry name" value="Pyrroline-5-carboxylate reductase"/>
    <property type="match status" value="1"/>
</dbReference>
<dbReference type="SUPFAM" id="SSF48179">
    <property type="entry name" value="6-phosphogluconate dehydrogenase C-terminal domain-like"/>
    <property type="match status" value="1"/>
</dbReference>
<dbReference type="OrthoDB" id="9805754at2"/>
<dbReference type="InterPro" id="IPR036291">
    <property type="entry name" value="NAD(P)-bd_dom_sf"/>
</dbReference>
<dbReference type="Gene3D" id="1.10.3730.10">
    <property type="entry name" value="ProC C-terminal domain-like"/>
    <property type="match status" value="1"/>
</dbReference>
<dbReference type="NCBIfam" id="TIGR00112">
    <property type="entry name" value="proC"/>
    <property type="match status" value="1"/>
</dbReference>
<gene>
    <name evidence="4" type="primary">proC</name>
    <name evidence="10" type="ORF">SAMN05216387_101288</name>
</gene>
<dbReference type="GO" id="GO:0004735">
    <property type="term" value="F:pyrroline-5-carboxylate reductase activity"/>
    <property type="evidence" value="ECO:0007669"/>
    <property type="project" value="UniProtKB-UniRule"/>
</dbReference>
<evidence type="ECO:0000259" key="8">
    <source>
        <dbReference type="Pfam" id="PF03807"/>
    </source>
</evidence>
<dbReference type="SUPFAM" id="SSF51735">
    <property type="entry name" value="NAD(P)-binding Rossmann-fold domains"/>
    <property type="match status" value="1"/>
</dbReference>
<dbReference type="Pfam" id="PF03807">
    <property type="entry name" value="F420_oxidored"/>
    <property type="match status" value="1"/>
</dbReference>
<evidence type="ECO:0000256" key="2">
    <source>
        <dbReference type="ARBA" id="ARBA00022857"/>
    </source>
</evidence>
<keyword evidence="2 4" id="KW-0521">NADP</keyword>
<dbReference type="PROSITE" id="PS00521">
    <property type="entry name" value="P5CR"/>
    <property type="match status" value="1"/>
</dbReference>
<sequence>MNICFIGGGNMAGALLGGLLQQGYSPAQIGVVEISAGQRDKIKHEFNLTATGELAEGVSRASVVVLAVKPQQLSTVARELAPLLSDHLVISIAAGIRAKDISRWMGGYGRVVRAMPNTPAFVRAAVTGLYALPGVDGEGRLHAESILCAVGSVLWCEREELLDAVTAVAGSGPAYVFYFIEAVQKAGRELGLNAAQTRQLSIETVIGAAKLAIQSSEDAAVLRARVTSPGGTTERAIASLERDGVADAIIRAVNEAYQRSRELGDQLGTG</sequence>
<evidence type="ECO:0000313" key="10">
    <source>
        <dbReference type="EMBL" id="SEK37915.1"/>
    </source>
</evidence>